<evidence type="ECO:0000256" key="1">
    <source>
        <dbReference type="SAM" id="MobiDB-lite"/>
    </source>
</evidence>
<feature type="compositionally biased region" description="Low complexity" evidence="1">
    <location>
        <begin position="93"/>
        <end position="102"/>
    </location>
</feature>
<accession>A0A6L2N040</accession>
<sequence>MRESPQAKVPQQRHPKSVTFTYLLDTENRRRCIDTVSTLRGADPDIGGSSFSQNTGLTDPPSTYAHLDVPQITPNQPINPTTTTPSDNKAPSKAPAEESTPPTEEKTTLVQKEDQENKT</sequence>
<reference evidence="2" key="1">
    <citation type="journal article" date="2019" name="Sci. Rep.">
        <title>Draft genome of Tanacetum cinerariifolium, the natural source of mosquito coil.</title>
        <authorList>
            <person name="Yamashiro T."/>
            <person name="Shiraishi A."/>
            <person name="Satake H."/>
            <person name="Nakayama K."/>
        </authorList>
    </citation>
    <scope>NUCLEOTIDE SEQUENCE</scope>
</reference>
<dbReference type="EMBL" id="BKCJ010007745">
    <property type="protein sequence ID" value="GEU78797.1"/>
    <property type="molecule type" value="Genomic_DNA"/>
</dbReference>
<organism evidence="2">
    <name type="scientific">Tanacetum cinerariifolium</name>
    <name type="common">Dalmatian daisy</name>
    <name type="synonym">Chrysanthemum cinerariifolium</name>
    <dbReference type="NCBI Taxonomy" id="118510"/>
    <lineage>
        <taxon>Eukaryota</taxon>
        <taxon>Viridiplantae</taxon>
        <taxon>Streptophyta</taxon>
        <taxon>Embryophyta</taxon>
        <taxon>Tracheophyta</taxon>
        <taxon>Spermatophyta</taxon>
        <taxon>Magnoliopsida</taxon>
        <taxon>eudicotyledons</taxon>
        <taxon>Gunneridae</taxon>
        <taxon>Pentapetalae</taxon>
        <taxon>asterids</taxon>
        <taxon>campanulids</taxon>
        <taxon>Asterales</taxon>
        <taxon>Asteraceae</taxon>
        <taxon>Asteroideae</taxon>
        <taxon>Anthemideae</taxon>
        <taxon>Anthemidinae</taxon>
        <taxon>Tanacetum</taxon>
    </lineage>
</organism>
<comment type="caution">
    <text evidence="2">The sequence shown here is derived from an EMBL/GenBank/DDBJ whole genome shotgun (WGS) entry which is preliminary data.</text>
</comment>
<protein>
    <submittedName>
        <fullName evidence="2">Uncharacterized protein</fullName>
    </submittedName>
</protein>
<evidence type="ECO:0000313" key="2">
    <source>
        <dbReference type="EMBL" id="GEU78797.1"/>
    </source>
</evidence>
<gene>
    <name evidence="2" type="ORF">Tci_050775</name>
</gene>
<proteinExistence type="predicted"/>
<feature type="region of interest" description="Disordered" evidence="1">
    <location>
        <begin position="39"/>
        <end position="119"/>
    </location>
</feature>
<name>A0A6L2N040_TANCI</name>
<feature type="compositionally biased region" description="Low complexity" evidence="1">
    <location>
        <begin position="70"/>
        <end position="85"/>
    </location>
</feature>
<dbReference type="AlphaFoldDB" id="A0A6L2N040"/>
<feature type="compositionally biased region" description="Polar residues" evidence="1">
    <location>
        <begin position="49"/>
        <end position="61"/>
    </location>
</feature>
<feature type="compositionally biased region" description="Basic and acidic residues" evidence="1">
    <location>
        <begin position="103"/>
        <end position="119"/>
    </location>
</feature>